<dbReference type="Proteomes" id="UP000277457">
    <property type="component" value="Unassembled WGS sequence"/>
</dbReference>
<dbReference type="AlphaFoldDB" id="A0A662D5K0"/>
<gene>
    <name evidence="1" type="ORF">DRZ78_01130</name>
</gene>
<sequence length="208" mass="23183">MGPKIGKLRAGPLPCIFPPIIEEPEEFLPQELPPADILLCLGESTGVAELIPDLAKMSQVKAVIAPVDDREHLPAGLKNQIRRDLETLGICSVFPLPFCSLTERASDNEYIREFARYFGRPKLAVTFKGGKIQQVILKREAPCGSTRFLAGKLMGLKLEEAERSAALLHQYYPCLAFRKIERKLGYSLLHRSADITRQAVRSALLPYL</sequence>
<dbReference type="InterPro" id="IPR003745">
    <property type="entry name" value="DUF166"/>
</dbReference>
<proteinExistence type="predicted"/>
<evidence type="ECO:0000313" key="1">
    <source>
        <dbReference type="EMBL" id="RLE08425.1"/>
    </source>
</evidence>
<comment type="caution">
    <text evidence="1">The sequence shown here is derived from an EMBL/GenBank/DDBJ whole genome shotgun (WGS) entry which is preliminary data.</text>
</comment>
<organism evidence="1 2">
    <name type="scientific">Aerophobetes bacterium</name>
    <dbReference type="NCBI Taxonomy" id="2030807"/>
    <lineage>
        <taxon>Bacteria</taxon>
        <taxon>Candidatus Aerophobota</taxon>
    </lineage>
</organism>
<name>A0A662D5K0_UNCAE</name>
<dbReference type="Pfam" id="PF02593">
    <property type="entry name" value="DUF166"/>
    <property type="match status" value="1"/>
</dbReference>
<evidence type="ECO:0008006" key="3">
    <source>
        <dbReference type="Google" id="ProtNLM"/>
    </source>
</evidence>
<reference evidence="1 2" key="1">
    <citation type="submission" date="2018-06" db="EMBL/GenBank/DDBJ databases">
        <title>Extensive metabolic versatility and redundancy in microbially diverse, dynamic hydrothermal sediments.</title>
        <authorList>
            <person name="Dombrowski N."/>
            <person name="Teske A."/>
            <person name="Baker B.J."/>
        </authorList>
    </citation>
    <scope>NUCLEOTIDE SEQUENCE [LARGE SCALE GENOMIC DNA]</scope>
    <source>
        <strain evidence="1">B7_G13</strain>
    </source>
</reference>
<dbReference type="EMBL" id="QMPY01000026">
    <property type="protein sequence ID" value="RLE08425.1"/>
    <property type="molecule type" value="Genomic_DNA"/>
</dbReference>
<accession>A0A662D5K0</accession>
<protein>
    <recommendedName>
        <fullName evidence="3">Thymidylate synthase</fullName>
    </recommendedName>
</protein>
<evidence type="ECO:0000313" key="2">
    <source>
        <dbReference type="Proteomes" id="UP000277457"/>
    </source>
</evidence>